<evidence type="ECO:0000313" key="1">
    <source>
        <dbReference type="EMBL" id="CAF2801824.1"/>
    </source>
</evidence>
<evidence type="ECO:0000313" key="2">
    <source>
        <dbReference type="Proteomes" id="UP000675881"/>
    </source>
</evidence>
<protein>
    <submittedName>
        <fullName evidence="1">(salmon louse) hypothetical protein</fullName>
    </submittedName>
</protein>
<reference evidence="1" key="1">
    <citation type="submission" date="2021-02" db="EMBL/GenBank/DDBJ databases">
        <authorList>
            <person name="Bekaert M."/>
        </authorList>
    </citation>
    <scope>NUCLEOTIDE SEQUENCE</scope>
    <source>
        <strain evidence="1">IoA-00</strain>
    </source>
</reference>
<keyword evidence="2" id="KW-1185">Reference proteome</keyword>
<proteinExistence type="predicted"/>
<organism evidence="1 2">
    <name type="scientific">Lepeophtheirus salmonis</name>
    <name type="common">Salmon louse</name>
    <name type="synonym">Caligus salmonis</name>
    <dbReference type="NCBI Taxonomy" id="72036"/>
    <lineage>
        <taxon>Eukaryota</taxon>
        <taxon>Metazoa</taxon>
        <taxon>Ecdysozoa</taxon>
        <taxon>Arthropoda</taxon>
        <taxon>Crustacea</taxon>
        <taxon>Multicrustacea</taxon>
        <taxon>Hexanauplia</taxon>
        <taxon>Copepoda</taxon>
        <taxon>Siphonostomatoida</taxon>
        <taxon>Caligidae</taxon>
        <taxon>Lepeophtheirus</taxon>
    </lineage>
</organism>
<accession>A0A7R8CIJ8</accession>
<gene>
    <name evidence="1" type="ORF">LSAA_3232</name>
</gene>
<dbReference type="AlphaFoldDB" id="A0A7R8CIJ8"/>
<name>A0A7R8CIJ8_LEPSM</name>
<dbReference type="Proteomes" id="UP000675881">
    <property type="component" value="Chromosome 11"/>
</dbReference>
<sequence length="106" mass="11608">MRTLSLVISPEEIIMAGVRGDQELSTEIEAPETGNCSAVTGTAFVRKMGQCQINGCHILTKCFGKRLPKLIPGRLVRRLGKTVGFVIIGYGQLTCHVNQLCPRRSH</sequence>
<dbReference type="EMBL" id="HG994590">
    <property type="protein sequence ID" value="CAF2801824.1"/>
    <property type="molecule type" value="Genomic_DNA"/>
</dbReference>